<dbReference type="PANTHER" id="PTHR32219:SF16">
    <property type="entry name" value="CORE-2_I-BRANCHING BETA-1,6-N-ACETYLGLUCOSAMINYLTRANSFERASE FAMILY PROTEIN"/>
    <property type="match status" value="1"/>
</dbReference>
<gene>
    <name evidence="12" type="ORF">TIFTF001_022952</name>
</gene>
<dbReference type="Proteomes" id="UP001187192">
    <property type="component" value="Unassembled WGS sequence"/>
</dbReference>
<dbReference type="EMBL" id="BTGU01000048">
    <property type="protein sequence ID" value="GMN53817.1"/>
    <property type="molecule type" value="Genomic_DNA"/>
</dbReference>
<dbReference type="PANTHER" id="PTHR32219">
    <property type="entry name" value="RNA-BINDING PROTEIN YLMH-RELATED"/>
    <property type="match status" value="1"/>
</dbReference>
<evidence type="ECO:0000256" key="4">
    <source>
        <dbReference type="ARBA" id="ARBA00022692"/>
    </source>
</evidence>
<evidence type="ECO:0000256" key="7">
    <source>
        <dbReference type="ARBA" id="ARBA00023054"/>
    </source>
</evidence>
<keyword evidence="6" id="KW-1133">Transmembrane helix</keyword>
<accession>A0AA88DFX4</accession>
<evidence type="ECO:0000256" key="6">
    <source>
        <dbReference type="ARBA" id="ARBA00022989"/>
    </source>
</evidence>
<dbReference type="InterPro" id="IPR055282">
    <property type="entry name" value="PPI1-4"/>
</dbReference>
<feature type="compositionally biased region" description="Low complexity" evidence="11">
    <location>
        <begin position="12"/>
        <end position="21"/>
    </location>
</feature>
<keyword evidence="8" id="KW-0472">Membrane</keyword>
<reference evidence="12" key="1">
    <citation type="submission" date="2023-07" db="EMBL/GenBank/DDBJ databases">
        <title>draft genome sequence of fig (Ficus carica).</title>
        <authorList>
            <person name="Takahashi T."/>
            <person name="Nishimura K."/>
        </authorList>
    </citation>
    <scope>NUCLEOTIDE SEQUENCE</scope>
</reference>
<comment type="similarity">
    <text evidence="9">Belongs to the plant Proton pump-interactor protein family.</text>
</comment>
<dbReference type="GO" id="GO:0005886">
    <property type="term" value="C:plasma membrane"/>
    <property type="evidence" value="ECO:0007669"/>
    <property type="project" value="UniProtKB-SubCell"/>
</dbReference>
<keyword evidence="5" id="KW-0256">Endoplasmic reticulum</keyword>
<feature type="region of interest" description="Disordered" evidence="11">
    <location>
        <begin position="50"/>
        <end position="138"/>
    </location>
</feature>
<evidence type="ECO:0000313" key="13">
    <source>
        <dbReference type="Proteomes" id="UP001187192"/>
    </source>
</evidence>
<proteinExistence type="inferred from homology"/>
<organism evidence="12 13">
    <name type="scientific">Ficus carica</name>
    <name type="common">Common fig</name>
    <dbReference type="NCBI Taxonomy" id="3494"/>
    <lineage>
        <taxon>Eukaryota</taxon>
        <taxon>Viridiplantae</taxon>
        <taxon>Streptophyta</taxon>
        <taxon>Embryophyta</taxon>
        <taxon>Tracheophyta</taxon>
        <taxon>Spermatophyta</taxon>
        <taxon>Magnoliopsida</taxon>
        <taxon>eudicotyledons</taxon>
        <taxon>Gunneridae</taxon>
        <taxon>Pentapetalae</taxon>
        <taxon>rosids</taxon>
        <taxon>fabids</taxon>
        <taxon>Rosales</taxon>
        <taxon>Moraceae</taxon>
        <taxon>Ficeae</taxon>
        <taxon>Ficus</taxon>
    </lineage>
</organism>
<evidence type="ECO:0000256" key="8">
    <source>
        <dbReference type="ARBA" id="ARBA00023136"/>
    </source>
</evidence>
<keyword evidence="13" id="KW-1185">Reference proteome</keyword>
<protein>
    <submittedName>
        <fullName evidence="12">Uncharacterized protein</fullName>
    </submittedName>
</protein>
<evidence type="ECO:0000256" key="1">
    <source>
        <dbReference type="ARBA" id="ARBA00004162"/>
    </source>
</evidence>
<comment type="subcellular location">
    <subcellularLocation>
        <location evidence="1">Cell membrane</location>
        <topology evidence="1">Single-pass membrane protein</topology>
    </subcellularLocation>
    <subcellularLocation>
        <location evidence="2">Endoplasmic reticulum membrane</location>
        <topology evidence="2">Single-pass membrane protein</topology>
    </subcellularLocation>
</comment>
<feature type="region of interest" description="Disordered" evidence="11">
    <location>
        <begin position="1"/>
        <end position="33"/>
    </location>
</feature>
<evidence type="ECO:0000256" key="11">
    <source>
        <dbReference type="SAM" id="MobiDB-lite"/>
    </source>
</evidence>
<evidence type="ECO:0000256" key="3">
    <source>
        <dbReference type="ARBA" id="ARBA00022475"/>
    </source>
</evidence>
<evidence type="ECO:0000256" key="2">
    <source>
        <dbReference type="ARBA" id="ARBA00004389"/>
    </source>
</evidence>
<comment type="caution">
    <text evidence="12">The sequence shown here is derived from an EMBL/GenBank/DDBJ whole genome shotgun (WGS) entry which is preliminary data.</text>
</comment>
<evidence type="ECO:0000256" key="10">
    <source>
        <dbReference type="SAM" id="Coils"/>
    </source>
</evidence>
<keyword evidence="7 10" id="KW-0175">Coiled coil</keyword>
<dbReference type="GO" id="GO:0005789">
    <property type="term" value="C:endoplasmic reticulum membrane"/>
    <property type="evidence" value="ECO:0007669"/>
    <property type="project" value="UniProtKB-SubCell"/>
</dbReference>
<evidence type="ECO:0000313" key="12">
    <source>
        <dbReference type="EMBL" id="GMN53817.1"/>
    </source>
</evidence>
<feature type="coiled-coil region" evidence="10">
    <location>
        <begin position="233"/>
        <end position="263"/>
    </location>
</feature>
<sequence>MPSRARSRRRSTGSPPSRLPSCVVFSSAESGTPSRCLLWCRVRLPPLPTAWSSLTPRRSPPPQKKKKKKKLSPPSKTQIWACLSEDPPPLPPASSVPQLHPNEERIPPPHPQKKICAPPNPPRRSAMANRAPPPLSSHDADLARVVVVRHHREERWVTVGGGGGLGSSEDQVMTGQLQPEEMEINCSQISTHVLESEGEPGELNKVNVPDEDIYKAPKKVHKFYFVKFRPHQEKSAASEIEKAEELIRELNSDQLRITKELEEIKSFRRWASCEIGSLERSDTWLGDTLYWKRCKQKRLQLSLDRLCFANKAYQSETTEPCLLSEDENLLHNHKLQFHMLHGSNKSLAKEKQLIRDVKASKRREHETHHLICTAIDSRADDQEIKRLELEEEKCISNAAVKGELWNSLGSKQSILNQLKVSGDEIYMLMKKQLEFRAKSGLLEKKLKRARKVKDYLEKQLMDVNHRKKEASESILKLRKKYSEENRSYYQIPILDKAVALAKRKDVAALEELSHSEVEKKCPSGTKVKFSEMIMGKEYCHH</sequence>
<name>A0AA88DFX4_FICCA</name>
<dbReference type="AlphaFoldDB" id="A0AA88DFX4"/>
<feature type="compositionally biased region" description="Basic residues" evidence="11">
    <location>
        <begin position="1"/>
        <end position="11"/>
    </location>
</feature>
<evidence type="ECO:0000256" key="9">
    <source>
        <dbReference type="ARBA" id="ARBA00038080"/>
    </source>
</evidence>
<keyword evidence="3" id="KW-1003">Cell membrane</keyword>
<keyword evidence="4" id="KW-0812">Transmembrane</keyword>
<evidence type="ECO:0000256" key="5">
    <source>
        <dbReference type="ARBA" id="ARBA00022824"/>
    </source>
</evidence>